<dbReference type="InterPro" id="IPR052314">
    <property type="entry name" value="Immune_rcpt_domain"/>
</dbReference>
<feature type="transmembrane region" description="Helical" evidence="5">
    <location>
        <begin position="346"/>
        <end position="372"/>
    </location>
</feature>
<keyword evidence="8" id="KW-1185">Reference proteome</keyword>
<sequence>MGHPSPVLLPAGPCSGGTAIPIPAVLGAGEGKGREGKGREGKGREGKGREGKGREEQAPVQNTPHLAPPGSQPTTALHQLPSPSPLLVFAGLQAQTPGELSQREGSNLSVLCHYPAEDEYRDLKSWCRWIDKRCQVQVTIIDTITDLYTERARQGYITIQDDPIHRIFSITMTDLRVQDSGTYFCAYRKGWQDYVPLKTISLTVFKEFHKLELDSLSVQCSYRDLGYRSERKAWCRYAGQTGRCENVVSTDTTYTWSINKGKKGRASIRDDPQERTITITMEKLQAEDSGVYWCALYTPYTSFPFTQIMEVRLSVAKRPAATTLSVTTGTSQNYPPGNSTQAGQGVITYIIISTVLHLLLIPVVIILITSCIRHHRKLKRRGMWKLVMPHFLFCLSPTIIFPLQVSLFSTHCALEKIRHAQPRKPEGRLLVMTSSHSESKP</sequence>
<name>A0A493TIM8_ANAPP</name>
<dbReference type="STRING" id="8840.ENSAPLP00000025757"/>
<dbReference type="InterPro" id="IPR003599">
    <property type="entry name" value="Ig_sub"/>
</dbReference>
<evidence type="ECO:0000256" key="2">
    <source>
        <dbReference type="ARBA" id="ARBA00023157"/>
    </source>
</evidence>
<reference evidence="7" key="3">
    <citation type="submission" date="2025-09" db="UniProtKB">
        <authorList>
            <consortium name="Ensembl"/>
        </authorList>
    </citation>
    <scope>IDENTIFICATION</scope>
</reference>
<dbReference type="SMART" id="SM00406">
    <property type="entry name" value="IGv"/>
    <property type="match status" value="2"/>
</dbReference>
<dbReference type="InterPro" id="IPR036179">
    <property type="entry name" value="Ig-like_dom_sf"/>
</dbReference>
<evidence type="ECO:0000313" key="8">
    <source>
        <dbReference type="Proteomes" id="UP000016666"/>
    </source>
</evidence>
<accession>A0A493TIM8</accession>
<keyword evidence="5" id="KW-1133">Transmembrane helix</keyword>
<feature type="domain" description="Ig-like" evidence="6">
    <location>
        <begin position="235"/>
        <end position="294"/>
    </location>
</feature>
<feature type="compositionally biased region" description="Basic and acidic residues" evidence="4">
    <location>
        <begin position="31"/>
        <end position="57"/>
    </location>
</feature>
<dbReference type="SMART" id="SM00409">
    <property type="entry name" value="IG"/>
    <property type="match status" value="2"/>
</dbReference>
<dbReference type="InterPro" id="IPR013783">
    <property type="entry name" value="Ig-like_fold"/>
</dbReference>
<organism evidence="7 8">
    <name type="scientific">Anas platyrhynchos platyrhynchos</name>
    <name type="common">Northern mallard</name>
    <dbReference type="NCBI Taxonomy" id="8840"/>
    <lineage>
        <taxon>Eukaryota</taxon>
        <taxon>Metazoa</taxon>
        <taxon>Chordata</taxon>
        <taxon>Craniata</taxon>
        <taxon>Vertebrata</taxon>
        <taxon>Euteleostomi</taxon>
        <taxon>Archelosauria</taxon>
        <taxon>Archosauria</taxon>
        <taxon>Dinosauria</taxon>
        <taxon>Saurischia</taxon>
        <taxon>Theropoda</taxon>
        <taxon>Coelurosauria</taxon>
        <taxon>Aves</taxon>
        <taxon>Neognathae</taxon>
        <taxon>Galloanserae</taxon>
        <taxon>Anseriformes</taxon>
        <taxon>Anatidae</taxon>
        <taxon>Anatinae</taxon>
        <taxon>Anas</taxon>
    </lineage>
</organism>
<reference evidence="8" key="1">
    <citation type="submission" date="2017-10" db="EMBL/GenBank/DDBJ databases">
        <title>A new Pekin duck reference genome.</title>
        <authorList>
            <person name="Hou Z.-C."/>
            <person name="Zhou Z.-K."/>
            <person name="Zhu F."/>
            <person name="Hou S.-S."/>
        </authorList>
    </citation>
    <scope>NUCLEOTIDE SEQUENCE [LARGE SCALE GENOMIC DNA]</scope>
</reference>
<dbReference type="PANTHER" id="PTHR16423">
    <property type="entry name" value="TREM-LIKE TRANSCRIPT PROTEIN"/>
    <property type="match status" value="1"/>
</dbReference>
<dbReference type="Pfam" id="PF07686">
    <property type="entry name" value="V-set"/>
    <property type="match status" value="2"/>
</dbReference>
<dbReference type="PROSITE" id="PS50835">
    <property type="entry name" value="IG_LIKE"/>
    <property type="match status" value="1"/>
</dbReference>
<dbReference type="GO" id="GO:0038023">
    <property type="term" value="F:signaling receptor activity"/>
    <property type="evidence" value="ECO:0007669"/>
    <property type="project" value="TreeGrafter"/>
</dbReference>
<dbReference type="Ensembl" id="ENSAPLT00000037675.1">
    <property type="protein sequence ID" value="ENSAPLP00000025757.1"/>
    <property type="gene ID" value="ENSAPLG00000019281.1"/>
</dbReference>
<evidence type="ECO:0000313" key="7">
    <source>
        <dbReference type="Ensembl" id="ENSAPLP00000025757.1"/>
    </source>
</evidence>
<dbReference type="InterPro" id="IPR013106">
    <property type="entry name" value="Ig_V-set"/>
</dbReference>
<evidence type="ECO:0000259" key="6">
    <source>
        <dbReference type="PROSITE" id="PS50835"/>
    </source>
</evidence>
<feature type="transmembrane region" description="Helical" evidence="5">
    <location>
        <begin position="384"/>
        <end position="403"/>
    </location>
</feature>
<dbReference type="SUPFAM" id="SSF48726">
    <property type="entry name" value="Immunoglobulin"/>
    <property type="match status" value="2"/>
</dbReference>
<feature type="region of interest" description="Disordered" evidence="4">
    <location>
        <begin position="1"/>
        <end position="80"/>
    </location>
</feature>
<evidence type="ECO:0000256" key="1">
    <source>
        <dbReference type="ARBA" id="ARBA00022729"/>
    </source>
</evidence>
<keyword evidence="1" id="KW-0732">Signal</keyword>
<dbReference type="CDD" id="cd05716">
    <property type="entry name" value="IgV_pIgR_like"/>
    <property type="match status" value="2"/>
</dbReference>
<keyword evidence="2" id="KW-1015">Disulfide bond</keyword>
<dbReference type="Proteomes" id="UP000016666">
    <property type="component" value="Unassembled WGS sequence"/>
</dbReference>
<evidence type="ECO:0000256" key="5">
    <source>
        <dbReference type="SAM" id="Phobius"/>
    </source>
</evidence>
<dbReference type="GO" id="GO:0009986">
    <property type="term" value="C:cell surface"/>
    <property type="evidence" value="ECO:0007669"/>
    <property type="project" value="TreeGrafter"/>
</dbReference>
<protein>
    <recommendedName>
        <fullName evidence="6">Ig-like domain-containing protein</fullName>
    </recommendedName>
</protein>
<reference evidence="7" key="2">
    <citation type="submission" date="2025-08" db="UniProtKB">
        <authorList>
            <consortium name="Ensembl"/>
        </authorList>
    </citation>
    <scope>IDENTIFICATION</scope>
</reference>
<dbReference type="Gene3D" id="2.60.40.10">
    <property type="entry name" value="Immunoglobulins"/>
    <property type="match status" value="2"/>
</dbReference>
<dbReference type="InterPro" id="IPR007110">
    <property type="entry name" value="Ig-like_dom"/>
</dbReference>
<keyword evidence="5" id="KW-0812">Transmembrane</keyword>
<keyword evidence="5" id="KW-0472">Membrane</keyword>
<dbReference type="GeneTree" id="ENSGT00940000153835"/>
<proteinExistence type="predicted"/>
<keyword evidence="3" id="KW-0393">Immunoglobulin domain</keyword>
<dbReference type="AlphaFoldDB" id="A0A493TIM8"/>
<dbReference type="PANTHER" id="PTHR16423:SF6">
    <property type="entry name" value="TRIGGERING RECEPTOR EXPRESSED ON MYELOID CELLS 2-RELATED"/>
    <property type="match status" value="1"/>
</dbReference>
<evidence type="ECO:0000256" key="3">
    <source>
        <dbReference type="ARBA" id="ARBA00023319"/>
    </source>
</evidence>
<evidence type="ECO:0000256" key="4">
    <source>
        <dbReference type="SAM" id="MobiDB-lite"/>
    </source>
</evidence>